<dbReference type="Pfam" id="PF13472">
    <property type="entry name" value="Lipase_GDSL_2"/>
    <property type="match status" value="1"/>
</dbReference>
<organism evidence="4 5">
    <name type="scientific">Corynebacterium haemomassiliense</name>
    <dbReference type="NCBI Taxonomy" id="2754726"/>
    <lineage>
        <taxon>Bacteria</taxon>
        <taxon>Bacillati</taxon>
        <taxon>Actinomycetota</taxon>
        <taxon>Actinomycetes</taxon>
        <taxon>Mycobacteriales</taxon>
        <taxon>Corynebacteriaceae</taxon>
        <taxon>Corynebacterium</taxon>
    </lineage>
</organism>
<evidence type="ECO:0000259" key="3">
    <source>
        <dbReference type="Pfam" id="PF13472"/>
    </source>
</evidence>
<dbReference type="RefSeq" id="WP_181888095.1">
    <property type="nucleotide sequence ID" value="NZ_JACDTZ010000001.1"/>
</dbReference>
<feature type="domain" description="SGNH hydrolase-type esterase" evidence="3">
    <location>
        <begin position="76"/>
        <end position="278"/>
    </location>
</feature>
<feature type="signal peptide" evidence="2">
    <location>
        <begin position="1"/>
        <end position="26"/>
    </location>
</feature>
<accession>A0A7W2I2S6</accession>
<dbReference type="Proteomes" id="UP000523682">
    <property type="component" value="Unassembled WGS sequence"/>
</dbReference>
<feature type="chain" id="PRO_5031360760" evidence="2">
    <location>
        <begin position="27"/>
        <end position="288"/>
    </location>
</feature>
<evidence type="ECO:0000313" key="5">
    <source>
        <dbReference type="Proteomes" id="UP000523682"/>
    </source>
</evidence>
<evidence type="ECO:0000256" key="2">
    <source>
        <dbReference type="SAM" id="SignalP"/>
    </source>
</evidence>
<proteinExistence type="predicted"/>
<reference evidence="4 5" key="1">
    <citation type="submission" date="2020-07" db="EMBL/GenBank/DDBJ databases">
        <title>Draft genome and description of Corynebacterium haemomassiliense strain Marseile-Q3615 sp. nov.</title>
        <authorList>
            <person name="Boxberger M."/>
            <person name="La Scola B."/>
        </authorList>
    </citation>
    <scope>NUCLEOTIDE SEQUENCE [LARGE SCALE GENOMIC DNA]</scope>
    <source>
        <strain evidence="4 5">Marseille-Q3615</strain>
    </source>
</reference>
<protein>
    <submittedName>
        <fullName evidence="4">Esterase</fullName>
    </submittedName>
</protein>
<evidence type="ECO:0000256" key="1">
    <source>
        <dbReference type="SAM" id="MobiDB-lite"/>
    </source>
</evidence>
<feature type="region of interest" description="Disordered" evidence="1">
    <location>
        <begin position="59"/>
        <end position="84"/>
    </location>
</feature>
<sequence>MRNLIRHAAVAASALLAATTASPATAQPAGNVVVFDDSFAANPDQYLNTVLRFADGTGLSSTSSERVLRNNPSESGCLHGPGNWPSQLGERTGAKVTDWSCAGITSGQMLGRIDHAVHTGALNAGTRAVTLGAGFNDHWRPLLDKPGTTYDAARTREQYLANMRAAAAKIRAVAPNAKIIIPGMLSVTGENGAICAFNVVPNLPLGVPTPTVHGWEQHHRNNQREAARQVGAAFLDINAQSTGHSTCARDADRWVAGLVDTTTAGYNMVFHPSRAGSAFVADQVARAL</sequence>
<name>A0A7W2I2S6_9CORY</name>
<comment type="caution">
    <text evidence="4">The sequence shown here is derived from an EMBL/GenBank/DDBJ whole genome shotgun (WGS) entry which is preliminary data.</text>
</comment>
<dbReference type="EMBL" id="JACDTZ010000001">
    <property type="protein sequence ID" value="MBA5243321.1"/>
    <property type="molecule type" value="Genomic_DNA"/>
</dbReference>
<dbReference type="InterPro" id="IPR013830">
    <property type="entry name" value="SGNH_hydro"/>
</dbReference>
<gene>
    <name evidence="4" type="ORF">H0193_00555</name>
</gene>
<feature type="compositionally biased region" description="Polar residues" evidence="1">
    <location>
        <begin position="59"/>
        <end position="74"/>
    </location>
</feature>
<dbReference type="Gene3D" id="3.40.50.1110">
    <property type="entry name" value="SGNH hydrolase"/>
    <property type="match status" value="1"/>
</dbReference>
<dbReference type="SUPFAM" id="SSF52266">
    <property type="entry name" value="SGNH hydrolase"/>
    <property type="match status" value="1"/>
</dbReference>
<dbReference type="InterPro" id="IPR036514">
    <property type="entry name" value="SGNH_hydro_sf"/>
</dbReference>
<keyword evidence="5" id="KW-1185">Reference proteome</keyword>
<dbReference type="AlphaFoldDB" id="A0A7W2I2S6"/>
<keyword evidence="2" id="KW-0732">Signal</keyword>
<evidence type="ECO:0000313" key="4">
    <source>
        <dbReference type="EMBL" id="MBA5243321.1"/>
    </source>
</evidence>